<reference evidence="2" key="2">
    <citation type="submission" date="2022-09" db="EMBL/GenBank/DDBJ databases">
        <authorList>
            <person name="Sun Q."/>
            <person name="Ohkuma M."/>
        </authorList>
    </citation>
    <scope>NUCLEOTIDE SEQUENCE</scope>
    <source>
        <strain evidence="2">JCM 13583</strain>
    </source>
</reference>
<gene>
    <name evidence="2" type="ORF">GCM10007108_14820</name>
</gene>
<sequence>MGLRMKLLVFGSGYVARGMVKYMKPEAAAYFSPRKDETLDSLGASWIEGSVMDAGKVMEACRDFDTLLYAVRTKNTNQMSNFDANITGVKNVVAAVRKYDRDQRLIFMSSINVTYGTTEFLRTRRTGEDNASLVKNHLIVRSSFIFGDGDWFTEIIKKIAESGMTKLPGVGNLAPVFIGDLAQVITRASDLRGAVDVSSTQKVSLLDAVNKYREIRGLKPAKGKDSPRAVAKLKRTMVENGLVTEEMAEYLTMDFQRENTYLTRYLDKYTGYLDYLSQTLKG</sequence>
<evidence type="ECO:0000259" key="1">
    <source>
        <dbReference type="Pfam" id="PF01073"/>
    </source>
</evidence>
<dbReference type="InterPro" id="IPR051207">
    <property type="entry name" value="ComplexI_NDUFA9_subunit"/>
</dbReference>
<dbReference type="Gene3D" id="3.40.50.720">
    <property type="entry name" value="NAD(P)-binding Rossmann-like Domain"/>
    <property type="match status" value="1"/>
</dbReference>
<dbReference type="AlphaFoldDB" id="A0AA37FBZ9"/>
<comment type="caution">
    <text evidence="2">The sequence shown here is derived from an EMBL/GenBank/DDBJ whole genome shotgun (WGS) entry which is preliminary data.</text>
</comment>
<dbReference type="Pfam" id="PF01073">
    <property type="entry name" value="3Beta_HSD"/>
    <property type="match status" value="1"/>
</dbReference>
<dbReference type="GO" id="GO:0006694">
    <property type="term" value="P:steroid biosynthetic process"/>
    <property type="evidence" value="ECO:0007669"/>
    <property type="project" value="InterPro"/>
</dbReference>
<accession>A0AA37FBZ9</accession>
<evidence type="ECO:0000313" key="3">
    <source>
        <dbReference type="Proteomes" id="UP000632195"/>
    </source>
</evidence>
<name>A0AA37FBZ9_9ARCH</name>
<dbReference type="PANTHER" id="PTHR12126:SF11">
    <property type="entry name" value="NADH DEHYDROGENASE [UBIQUINONE] 1 ALPHA SUBCOMPLEX SUBUNIT 9, MITOCHONDRIAL"/>
    <property type="match status" value="1"/>
</dbReference>
<dbReference type="PANTHER" id="PTHR12126">
    <property type="entry name" value="NADH-UBIQUINONE OXIDOREDUCTASE 39 KDA SUBUNIT-RELATED"/>
    <property type="match status" value="1"/>
</dbReference>
<proteinExistence type="predicted"/>
<dbReference type="SUPFAM" id="SSF51735">
    <property type="entry name" value="NAD(P)-binding Rossmann-fold domains"/>
    <property type="match status" value="1"/>
</dbReference>
<reference evidence="2" key="1">
    <citation type="journal article" date="2014" name="Int. J. Syst. Evol. Microbiol.">
        <title>Complete genome sequence of Corynebacterium casei LMG S-19264T (=DSM 44701T), isolated from a smear-ripened cheese.</title>
        <authorList>
            <consortium name="US DOE Joint Genome Institute (JGI-PGF)"/>
            <person name="Walter F."/>
            <person name="Albersmeier A."/>
            <person name="Kalinowski J."/>
            <person name="Ruckert C."/>
        </authorList>
    </citation>
    <scope>NUCLEOTIDE SEQUENCE</scope>
    <source>
        <strain evidence="2">JCM 13583</strain>
    </source>
</reference>
<keyword evidence="3" id="KW-1185">Reference proteome</keyword>
<organism evidence="2 3">
    <name type="scientific">Thermogymnomonas acidicola</name>
    <dbReference type="NCBI Taxonomy" id="399579"/>
    <lineage>
        <taxon>Archaea</taxon>
        <taxon>Methanobacteriati</taxon>
        <taxon>Thermoplasmatota</taxon>
        <taxon>Thermoplasmata</taxon>
        <taxon>Thermoplasmatales</taxon>
        <taxon>Thermogymnomonas</taxon>
    </lineage>
</organism>
<dbReference type="Proteomes" id="UP000632195">
    <property type="component" value="Unassembled WGS sequence"/>
</dbReference>
<dbReference type="GO" id="GO:0044877">
    <property type="term" value="F:protein-containing complex binding"/>
    <property type="evidence" value="ECO:0007669"/>
    <property type="project" value="TreeGrafter"/>
</dbReference>
<dbReference type="InterPro" id="IPR002225">
    <property type="entry name" value="3Beta_OHSteriod_DH/Estase"/>
</dbReference>
<dbReference type="InterPro" id="IPR036291">
    <property type="entry name" value="NAD(P)-bd_dom_sf"/>
</dbReference>
<feature type="domain" description="3-beta hydroxysteroid dehydrogenase/isomerase" evidence="1">
    <location>
        <begin position="33"/>
        <end position="116"/>
    </location>
</feature>
<dbReference type="EMBL" id="BMNY01000003">
    <property type="protein sequence ID" value="GGM77725.1"/>
    <property type="molecule type" value="Genomic_DNA"/>
</dbReference>
<protein>
    <recommendedName>
        <fullName evidence="1">3-beta hydroxysteroid dehydrogenase/isomerase domain-containing protein</fullName>
    </recommendedName>
</protein>
<dbReference type="GO" id="GO:0016616">
    <property type="term" value="F:oxidoreductase activity, acting on the CH-OH group of donors, NAD or NADP as acceptor"/>
    <property type="evidence" value="ECO:0007669"/>
    <property type="project" value="InterPro"/>
</dbReference>
<evidence type="ECO:0000313" key="2">
    <source>
        <dbReference type="EMBL" id="GGM77725.1"/>
    </source>
</evidence>